<evidence type="ECO:0000259" key="3">
    <source>
        <dbReference type="PROSITE" id="PS50930"/>
    </source>
</evidence>
<dbReference type="PROSITE" id="PS50930">
    <property type="entry name" value="HTH_LYTTR"/>
    <property type="match status" value="1"/>
</dbReference>
<reference evidence="4 5" key="1">
    <citation type="submission" date="2019-02" db="EMBL/GenBank/DDBJ databases">
        <title>Arundinibacter roseus gen. nov., sp. nov., a new member of the family Cytophagaceae.</title>
        <authorList>
            <person name="Szuroczki S."/>
            <person name="Khayer B."/>
            <person name="Sproer C."/>
            <person name="Toumi M."/>
            <person name="Szabo A."/>
            <person name="Felfoldi T."/>
            <person name="Schumann P."/>
            <person name="Toth E."/>
        </authorList>
    </citation>
    <scope>NUCLEOTIDE SEQUENCE [LARGE SCALE GENOMIC DNA]</scope>
    <source>
        <strain evidence="4 5">DMA-k-7a</strain>
    </source>
</reference>
<feature type="domain" description="Response regulatory" evidence="2">
    <location>
        <begin position="4"/>
        <end position="115"/>
    </location>
</feature>
<dbReference type="InterPro" id="IPR011006">
    <property type="entry name" value="CheY-like_superfamily"/>
</dbReference>
<dbReference type="RefSeq" id="WP_132116883.1">
    <property type="nucleotide sequence ID" value="NZ_SMJU01000005.1"/>
</dbReference>
<dbReference type="Gene3D" id="3.40.50.2300">
    <property type="match status" value="1"/>
</dbReference>
<name>A0A4R4KGH4_9BACT</name>
<dbReference type="OrthoDB" id="1646880at2"/>
<dbReference type="SMART" id="SM00448">
    <property type="entry name" value="REC"/>
    <property type="match status" value="1"/>
</dbReference>
<dbReference type="InterPro" id="IPR001789">
    <property type="entry name" value="Sig_transdc_resp-reg_receiver"/>
</dbReference>
<dbReference type="Pfam" id="PF00072">
    <property type="entry name" value="Response_reg"/>
    <property type="match status" value="1"/>
</dbReference>
<dbReference type="EMBL" id="SMJU01000005">
    <property type="protein sequence ID" value="TDB65976.1"/>
    <property type="molecule type" value="Genomic_DNA"/>
</dbReference>
<comment type="caution">
    <text evidence="4">The sequence shown here is derived from an EMBL/GenBank/DDBJ whole genome shotgun (WGS) entry which is preliminary data.</text>
</comment>
<evidence type="ECO:0000313" key="5">
    <source>
        <dbReference type="Proteomes" id="UP000295706"/>
    </source>
</evidence>
<dbReference type="Pfam" id="PF04397">
    <property type="entry name" value="LytTR"/>
    <property type="match status" value="1"/>
</dbReference>
<dbReference type="PANTHER" id="PTHR37299">
    <property type="entry name" value="TRANSCRIPTIONAL REGULATOR-RELATED"/>
    <property type="match status" value="1"/>
</dbReference>
<dbReference type="PROSITE" id="PS50110">
    <property type="entry name" value="RESPONSE_REGULATORY"/>
    <property type="match status" value="1"/>
</dbReference>
<organism evidence="4 5">
    <name type="scientific">Arundinibacter roseus</name>
    <dbReference type="NCBI Taxonomy" id="2070510"/>
    <lineage>
        <taxon>Bacteria</taxon>
        <taxon>Pseudomonadati</taxon>
        <taxon>Bacteroidota</taxon>
        <taxon>Cytophagia</taxon>
        <taxon>Cytophagales</taxon>
        <taxon>Spirosomataceae</taxon>
        <taxon>Arundinibacter</taxon>
    </lineage>
</organism>
<dbReference type="InterPro" id="IPR046947">
    <property type="entry name" value="LytR-like"/>
</dbReference>
<sequence>MTLSAIAIDDEPRALEVVQMLAAKVVFLDLKCSFTDAFEAIPYLQQHPVDLIFLDIKMPDISGIEFVNCLQQVPMVIFSTAYSEYAVKGFELNAVDYLLKPYSLVRFTQACNKALELKKWRQGQLPQYVVSESPFLFIKTGYEQERIMLNDILYLEAEGNYVAYILKNRKLLCRQSISEALAQLPDRQFVRLHRSYVVAIGHIQKISRQSVWIHSVEIPVGASYEGTLAEIRTLLSL</sequence>
<evidence type="ECO:0000259" key="2">
    <source>
        <dbReference type="PROSITE" id="PS50110"/>
    </source>
</evidence>
<feature type="domain" description="HTH LytTR-type" evidence="3">
    <location>
        <begin position="136"/>
        <end position="237"/>
    </location>
</feature>
<proteinExistence type="predicted"/>
<gene>
    <name evidence="4" type="ORF">EZE20_09445</name>
</gene>
<dbReference type="PANTHER" id="PTHR37299:SF1">
    <property type="entry name" value="STAGE 0 SPORULATION PROTEIN A HOMOLOG"/>
    <property type="match status" value="1"/>
</dbReference>
<dbReference type="Gene3D" id="2.40.50.1020">
    <property type="entry name" value="LytTr DNA-binding domain"/>
    <property type="match status" value="1"/>
</dbReference>
<keyword evidence="1" id="KW-0597">Phosphoprotein</keyword>
<dbReference type="GO" id="GO:0000156">
    <property type="term" value="F:phosphorelay response regulator activity"/>
    <property type="evidence" value="ECO:0007669"/>
    <property type="project" value="InterPro"/>
</dbReference>
<dbReference type="Proteomes" id="UP000295706">
    <property type="component" value="Unassembled WGS sequence"/>
</dbReference>
<dbReference type="SUPFAM" id="SSF52172">
    <property type="entry name" value="CheY-like"/>
    <property type="match status" value="1"/>
</dbReference>
<evidence type="ECO:0000313" key="4">
    <source>
        <dbReference type="EMBL" id="TDB65976.1"/>
    </source>
</evidence>
<keyword evidence="5" id="KW-1185">Reference proteome</keyword>
<feature type="modified residue" description="4-aspartylphosphate" evidence="1">
    <location>
        <position position="55"/>
    </location>
</feature>
<dbReference type="GO" id="GO:0003677">
    <property type="term" value="F:DNA binding"/>
    <property type="evidence" value="ECO:0007669"/>
    <property type="project" value="InterPro"/>
</dbReference>
<accession>A0A4R4KGH4</accession>
<evidence type="ECO:0000256" key="1">
    <source>
        <dbReference type="PROSITE-ProRule" id="PRU00169"/>
    </source>
</evidence>
<dbReference type="InterPro" id="IPR007492">
    <property type="entry name" value="LytTR_DNA-bd_dom"/>
</dbReference>
<protein>
    <submittedName>
        <fullName evidence="4">Response regulator transcription factor</fullName>
    </submittedName>
</protein>
<dbReference type="AlphaFoldDB" id="A0A4R4KGH4"/>
<dbReference type="SMART" id="SM00850">
    <property type="entry name" value="LytTR"/>
    <property type="match status" value="1"/>
</dbReference>